<keyword evidence="6 10" id="KW-0560">Oxidoreductase</keyword>
<sequence length="542" mass="61644">MILSSKRSPRGMFPLMLYCRYLVFFPSCISIVMNPGSLFAISATFNIGTNLLALGMFLWVIIGIIRRRSSSSLPFPPGPKGYPIIGNMFDVPMEREWEAWAEWRKKYGDISSATVLNQTIVILNSYPLAKELLDGRSAKYSDRPYMSMPILCGWKDTLLILGYGRVFRTQRKLFHKSMGTMEIFHRFYYIEDEQSRKFLKRVLAEPEIFVQHIETAVASIVLLIAYGYTIGENDPLLAKCKQITEDFIRMTSHKFLVNKIPVLRHVPGWIPGANFQRLAKEWKQKVEELTDEPFHWVKEQMAKGTFKPSFVSTNLEDNDDEYSIKCTAVAIYGAGFDTTVVTIKVFFKMMALFPDVQARVQTEIDSVTGSNRLPTLADRDQGLLPYTLATLYEVFRWHLPLPTGFPHRTVEDDTYNGYFIPKGSIVAFNTLQMCHDPELYPNPDVFDPTRFLGVSPQLDPRELIFGFGRRACPGRFLAEASVFLTMARTLAVFNITNAVDMYGVPLKADPAQLTGAISDTPVFKCTIRPRSEKVASLIDEIL</sequence>
<dbReference type="InterPro" id="IPR017972">
    <property type="entry name" value="Cyt_P450_CS"/>
</dbReference>
<dbReference type="InterPro" id="IPR001128">
    <property type="entry name" value="Cyt_P450"/>
</dbReference>
<protein>
    <submittedName>
        <fullName evidence="12">Cytochrome P450</fullName>
    </submittedName>
</protein>
<dbReference type="InterPro" id="IPR036396">
    <property type="entry name" value="Cyt_P450_sf"/>
</dbReference>
<evidence type="ECO:0000256" key="8">
    <source>
        <dbReference type="ARBA" id="ARBA00023033"/>
    </source>
</evidence>
<evidence type="ECO:0000256" key="5">
    <source>
        <dbReference type="ARBA" id="ARBA00022723"/>
    </source>
</evidence>
<evidence type="ECO:0000256" key="9">
    <source>
        <dbReference type="PIRSR" id="PIRSR602401-1"/>
    </source>
</evidence>
<evidence type="ECO:0000256" key="6">
    <source>
        <dbReference type="ARBA" id="ARBA00023002"/>
    </source>
</evidence>
<evidence type="ECO:0000313" key="12">
    <source>
        <dbReference type="EMBL" id="KAG7444663.1"/>
    </source>
</evidence>
<comment type="cofactor">
    <cofactor evidence="1 9">
        <name>heme</name>
        <dbReference type="ChEBI" id="CHEBI:30413"/>
    </cofactor>
</comment>
<dbReference type="Proteomes" id="UP000812287">
    <property type="component" value="Unassembled WGS sequence"/>
</dbReference>
<evidence type="ECO:0000256" key="2">
    <source>
        <dbReference type="ARBA" id="ARBA00005179"/>
    </source>
</evidence>
<feature type="transmembrane region" description="Helical" evidence="11">
    <location>
        <begin position="12"/>
        <end position="33"/>
    </location>
</feature>
<feature type="binding site" description="axial binding residue" evidence="9">
    <location>
        <position position="472"/>
    </location>
    <ligand>
        <name>heme</name>
        <dbReference type="ChEBI" id="CHEBI:30413"/>
    </ligand>
    <ligandPart>
        <name>Fe</name>
        <dbReference type="ChEBI" id="CHEBI:18248"/>
    </ligandPart>
</feature>
<keyword evidence="8 10" id="KW-0503">Monooxygenase</keyword>
<feature type="transmembrane region" description="Helical" evidence="11">
    <location>
        <begin position="39"/>
        <end position="65"/>
    </location>
</feature>
<reference evidence="12" key="1">
    <citation type="submission" date="2020-11" db="EMBL/GenBank/DDBJ databases">
        <title>Adaptations for nitrogen fixation in a non-lichenized fungal sporocarp promotes dispersal by wood-feeding termites.</title>
        <authorList>
            <consortium name="DOE Joint Genome Institute"/>
            <person name="Koch R.A."/>
            <person name="Yoon G."/>
            <person name="Arayal U."/>
            <person name="Lail K."/>
            <person name="Amirebrahimi M."/>
            <person name="Labutti K."/>
            <person name="Lipzen A."/>
            <person name="Riley R."/>
            <person name="Barry K."/>
            <person name="Henrissat B."/>
            <person name="Grigoriev I.V."/>
            <person name="Herr J.R."/>
            <person name="Aime M.C."/>
        </authorList>
    </citation>
    <scope>NUCLEOTIDE SEQUENCE</scope>
    <source>
        <strain evidence="12">MCA 3950</strain>
    </source>
</reference>
<evidence type="ECO:0000256" key="10">
    <source>
        <dbReference type="RuleBase" id="RU000461"/>
    </source>
</evidence>
<evidence type="ECO:0000256" key="4">
    <source>
        <dbReference type="ARBA" id="ARBA00022617"/>
    </source>
</evidence>
<comment type="caution">
    <text evidence="12">The sequence shown here is derived from an EMBL/GenBank/DDBJ whole genome shotgun (WGS) entry which is preliminary data.</text>
</comment>
<keyword evidence="5 9" id="KW-0479">Metal-binding</keyword>
<dbReference type="PROSITE" id="PS00086">
    <property type="entry name" value="CYTOCHROME_P450"/>
    <property type="match status" value="1"/>
</dbReference>
<organism evidence="12 13">
    <name type="scientific">Guyanagaster necrorhizus</name>
    <dbReference type="NCBI Taxonomy" id="856835"/>
    <lineage>
        <taxon>Eukaryota</taxon>
        <taxon>Fungi</taxon>
        <taxon>Dikarya</taxon>
        <taxon>Basidiomycota</taxon>
        <taxon>Agaricomycotina</taxon>
        <taxon>Agaricomycetes</taxon>
        <taxon>Agaricomycetidae</taxon>
        <taxon>Agaricales</taxon>
        <taxon>Marasmiineae</taxon>
        <taxon>Physalacriaceae</taxon>
        <taxon>Guyanagaster</taxon>
    </lineage>
</organism>
<dbReference type="GO" id="GO:0005506">
    <property type="term" value="F:iron ion binding"/>
    <property type="evidence" value="ECO:0007669"/>
    <property type="project" value="InterPro"/>
</dbReference>
<accession>A0A9P8AQS9</accession>
<keyword evidence="7 9" id="KW-0408">Iron</keyword>
<gene>
    <name evidence="12" type="ORF">BT62DRAFT_970552</name>
</gene>
<keyword evidence="11" id="KW-1133">Transmembrane helix</keyword>
<dbReference type="AlphaFoldDB" id="A0A9P8AQS9"/>
<dbReference type="InterPro" id="IPR050364">
    <property type="entry name" value="Cytochrome_P450_fung"/>
</dbReference>
<dbReference type="PRINTS" id="PR00463">
    <property type="entry name" value="EP450I"/>
</dbReference>
<dbReference type="GO" id="GO:0016705">
    <property type="term" value="F:oxidoreductase activity, acting on paired donors, with incorporation or reduction of molecular oxygen"/>
    <property type="evidence" value="ECO:0007669"/>
    <property type="project" value="InterPro"/>
</dbReference>
<dbReference type="Pfam" id="PF00067">
    <property type="entry name" value="p450"/>
    <property type="match status" value="1"/>
</dbReference>
<name>A0A9P8AQS9_9AGAR</name>
<comment type="similarity">
    <text evidence="3 10">Belongs to the cytochrome P450 family.</text>
</comment>
<dbReference type="GO" id="GO:0004497">
    <property type="term" value="F:monooxygenase activity"/>
    <property type="evidence" value="ECO:0007669"/>
    <property type="project" value="UniProtKB-KW"/>
</dbReference>
<dbReference type="PANTHER" id="PTHR46300:SF7">
    <property type="entry name" value="P450, PUTATIVE (EUROFUNG)-RELATED"/>
    <property type="match status" value="1"/>
</dbReference>
<dbReference type="SUPFAM" id="SSF48264">
    <property type="entry name" value="Cytochrome P450"/>
    <property type="match status" value="1"/>
</dbReference>
<keyword evidence="13" id="KW-1185">Reference proteome</keyword>
<dbReference type="RefSeq" id="XP_043038163.1">
    <property type="nucleotide sequence ID" value="XM_043188985.1"/>
</dbReference>
<evidence type="ECO:0000256" key="3">
    <source>
        <dbReference type="ARBA" id="ARBA00010617"/>
    </source>
</evidence>
<dbReference type="EMBL" id="MU250539">
    <property type="protein sequence ID" value="KAG7444663.1"/>
    <property type="molecule type" value="Genomic_DNA"/>
</dbReference>
<dbReference type="Gene3D" id="1.10.630.10">
    <property type="entry name" value="Cytochrome P450"/>
    <property type="match status" value="1"/>
</dbReference>
<dbReference type="GeneID" id="66111282"/>
<evidence type="ECO:0000256" key="11">
    <source>
        <dbReference type="SAM" id="Phobius"/>
    </source>
</evidence>
<evidence type="ECO:0000256" key="7">
    <source>
        <dbReference type="ARBA" id="ARBA00023004"/>
    </source>
</evidence>
<keyword evidence="11" id="KW-0812">Transmembrane</keyword>
<evidence type="ECO:0000313" key="13">
    <source>
        <dbReference type="Proteomes" id="UP000812287"/>
    </source>
</evidence>
<dbReference type="GO" id="GO:0020037">
    <property type="term" value="F:heme binding"/>
    <property type="evidence" value="ECO:0007669"/>
    <property type="project" value="InterPro"/>
</dbReference>
<keyword evidence="4 9" id="KW-0349">Heme</keyword>
<dbReference type="OrthoDB" id="1103324at2759"/>
<proteinExistence type="inferred from homology"/>
<dbReference type="InterPro" id="IPR002401">
    <property type="entry name" value="Cyt_P450_E_grp-I"/>
</dbReference>
<comment type="pathway">
    <text evidence="2">Secondary metabolite biosynthesis.</text>
</comment>
<dbReference type="PANTHER" id="PTHR46300">
    <property type="entry name" value="P450, PUTATIVE (EUROFUNG)-RELATED-RELATED"/>
    <property type="match status" value="1"/>
</dbReference>
<evidence type="ECO:0000256" key="1">
    <source>
        <dbReference type="ARBA" id="ARBA00001971"/>
    </source>
</evidence>
<keyword evidence="11" id="KW-0472">Membrane</keyword>
<dbReference type="CDD" id="cd11065">
    <property type="entry name" value="CYP64-like"/>
    <property type="match status" value="1"/>
</dbReference>